<dbReference type="CDD" id="cd00055">
    <property type="entry name" value="EGF_Lam"/>
    <property type="match status" value="2"/>
</dbReference>
<dbReference type="PROSITE" id="PS50027">
    <property type="entry name" value="EGF_LAM_2"/>
    <property type="match status" value="1"/>
</dbReference>
<evidence type="ECO:0000256" key="1">
    <source>
        <dbReference type="ARBA" id="ARBA00004302"/>
    </source>
</evidence>
<dbReference type="Gene3D" id="3.90.70.10">
    <property type="entry name" value="Cysteine proteinases"/>
    <property type="match status" value="1"/>
</dbReference>
<feature type="signal peptide" evidence="16">
    <location>
        <begin position="1"/>
        <end position="35"/>
    </location>
</feature>
<feature type="chain" id="PRO_5015906141" evidence="16">
    <location>
        <begin position="36"/>
        <end position="2064"/>
    </location>
</feature>
<keyword evidence="12 15" id="KW-1015">Disulfide bond</keyword>
<evidence type="ECO:0000256" key="9">
    <source>
        <dbReference type="ARBA" id="ARBA00022807"/>
    </source>
</evidence>
<dbReference type="CDD" id="cd00110">
    <property type="entry name" value="LamG"/>
    <property type="match status" value="4"/>
</dbReference>
<evidence type="ECO:0000256" key="13">
    <source>
        <dbReference type="ARBA" id="ARBA00023180"/>
    </source>
</evidence>
<dbReference type="InterPro" id="IPR002049">
    <property type="entry name" value="LE_dom"/>
</dbReference>
<dbReference type="SMART" id="SM00645">
    <property type="entry name" value="Pept_C1"/>
    <property type="match status" value="1"/>
</dbReference>
<dbReference type="InterPro" id="IPR010307">
    <property type="entry name" value="Laminin_dom_II"/>
</dbReference>
<proteinExistence type="inferred from homology"/>
<dbReference type="SMART" id="SM00848">
    <property type="entry name" value="Inhibitor_I29"/>
    <property type="match status" value="1"/>
</dbReference>
<keyword evidence="10" id="KW-0084">Basement membrane</keyword>
<accession>A0A2U9C485</accession>
<keyword evidence="13" id="KW-0325">Glycoprotein</keyword>
<keyword evidence="5" id="KW-0645">Protease</keyword>
<evidence type="ECO:0000256" key="7">
    <source>
        <dbReference type="ARBA" id="ARBA00022737"/>
    </source>
</evidence>
<evidence type="ECO:0000259" key="17">
    <source>
        <dbReference type="PROSITE" id="PS50025"/>
    </source>
</evidence>
<protein>
    <submittedName>
        <fullName evidence="19">Putative laminin subunit alpha-3-like</fullName>
    </submittedName>
</protein>
<dbReference type="PRINTS" id="PR00705">
    <property type="entry name" value="PAPAIN"/>
</dbReference>
<dbReference type="Pfam" id="PF06009">
    <property type="entry name" value="Laminin_II"/>
    <property type="match status" value="1"/>
</dbReference>
<feature type="domain" description="Laminin G" evidence="17">
    <location>
        <begin position="1889"/>
        <end position="2060"/>
    </location>
</feature>
<dbReference type="Pfam" id="PF24973">
    <property type="entry name" value="EGF_LMN_ATRN"/>
    <property type="match status" value="1"/>
</dbReference>
<dbReference type="Pfam" id="PF08246">
    <property type="entry name" value="Inhibitor_I29"/>
    <property type="match status" value="1"/>
</dbReference>
<evidence type="ECO:0000313" key="20">
    <source>
        <dbReference type="Proteomes" id="UP000246464"/>
    </source>
</evidence>
<dbReference type="InterPro" id="IPR039417">
    <property type="entry name" value="Peptidase_C1A_papain-like"/>
</dbReference>
<dbReference type="InterPro" id="IPR013128">
    <property type="entry name" value="Peptidase_C1A"/>
</dbReference>
<dbReference type="PROSITE" id="PS00639">
    <property type="entry name" value="THIOL_PROTEASE_HIS"/>
    <property type="match status" value="1"/>
</dbReference>
<dbReference type="InterPro" id="IPR025660">
    <property type="entry name" value="Pept_his_AS"/>
</dbReference>
<feature type="domain" description="Laminin G" evidence="17">
    <location>
        <begin position="1716"/>
        <end position="1884"/>
    </location>
</feature>
<comment type="caution">
    <text evidence="15">Lacks conserved residue(s) required for the propagation of feature annotation.</text>
</comment>
<dbReference type="Proteomes" id="UP000246464">
    <property type="component" value="Chromosome 12"/>
</dbReference>
<dbReference type="PROSITE" id="PS50025">
    <property type="entry name" value="LAM_G_DOMAIN"/>
    <property type="match status" value="4"/>
</dbReference>
<feature type="disulfide bond" evidence="15">
    <location>
        <begin position="480"/>
        <end position="489"/>
    </location>
</feature>
<evidence type="ECO:0000256" key="11">
    <source>
        <dbReference type="ARBA" id="ARBA00023145"/>
    </source>
</evidence>
<dbReference type="PROSITE" id="PS01248">
    <property type="entry name" value="EGF_LAM_1"/>
    <property type="match status" value="1"/>
</dbReference>
<organism evidence="19 20">
    <name type="scientific">Scophthalmus maximus</name>
    <name type="common">Turbot</name>
    <name type="synonym">Psetta maxima</name>
    <dbReference type="NCBI Taxonomy" id="52904"/>
    <lineage>
        <taxon>Eukaryota</taxon>
        <taxon>Metazoa</taxon>
        <taxon>Chordata</taxon>
        <taxon>Craniata</taxon>
        <taxon>Vertebrata</taxon>
        <taxon>Euteleostomi</taxon>
        <taxon>Actinopterygii</taxon>
        <taxon>Neopterygii</taxon>
        <taxon>Teleostei</taxon>
        <taxon>Neoteleostei</taxon>
        <taxon>Acanthomorphata</taxon>
        <taxon>Carangaria</taxon>
        <taxon>Pleuronectiformes</taxon>
        <taxon>Pleuronectoidei</taxon>
        <taxon>Scophthalmidae</taxon>
        <taxon>Scophthalmus</taxon>
    </lineage>
</organism>
<dbReference type="FunFam" id="3.90.70.10:FF:000006">
    <property type="entry name" value="Cathepsin S"/>
    <property type="match status" value="1"/>
</dbReference>
<dbReference type="InterPro" id="IPR056863">
    <property type="entry name" value="LMN_ATRN_NET-like_EGF"/>
</dbReference>
<evidence type="ECO:0000259" key="18">
    <source>
        <dbReference type="PROSITE" id="PS50027"/>
    </source>
</evidence>
<evidence type="ECO:0000256" key="8">
    <source>
        <dbReference type="ARBA" id="ARBA00022801"/>
    </source>
</evidence>
<dbReference type="Gene3D" id="2.10.25.10">
    <property type="entry name" value="Laminin"/>
    <property type="match status" value="2"/>
</dbReference>
<evidence type="ECO:0000256" key="16">
    <source>
        <dbReference type="SAM" id="SignalP"/>
    </source>
</evidence>
<feature type="domain" description="Laminin G" evidence="17">
    <location>
        <begin position="1360"/>
        <end position="1515"/>
    </location>
</feature>
<dbReference type="InterPro" id="IPR000169">
    <property type="entry name" value="Pept_cys_AS"/>
</dbReference>
<dbReference type="InterPro" id="IPR001791">
    <property type="entry name" value="Laminin_G"/>
</dbReference>
<evidence type="ECO:0000256" key="4">
    <source>
        <dbReference type="ARBA" id="ARBA00022530"/>
    </source>
</evidence>
<sequence>MGTKQTHIHAVQPSSFLLRAALLAVLLCGARPVASDSDEAVLTDWDIWKSSHGITYDEMDDMQRRAIWEENKQLIAHNNQGFFMGIRPFAMAMNKYGDLTQREYQVLQGALIDAQFVNRGKIVSARRLRTNAKKLGGVRSVDYRNMGYVTEVKDQGYCGSCWAFSTTGAIEGQIYKTTGQLVSLSEQNLVDCSKPYGTSGCNGAWMANAYDYVVNNGLQSTSTYPYTSVDTQPCYYDSRLSVAHIKDYRFIPKGDEQALADAVATIGPITVAIDADHASFLFYSSGLYNEPSCNPNNLSHAVLLVGFGSEGGQDYWIIKNRSEQLVLCFKIFHFFVSPVHSWGSSWGEGGFMRLIRDGRNTCGIASYALLTWIAEHLIMDWKRPLLCRVAWSVLLCFALVCPSAQIHPKCWRDRHTQKTRSTKKFCDPSFSNQTLGAVTQKCGSGSYREWTGPSRGQCVPCGCNGLSKECDEQTGDCVNCQFNAAGDRCERCKEGYYGNVGDRTCRGCPCPFTWNNFAMACLDIGSGVVDCLCKRGYSGSRCERCAHGYYGNPLVPGGSCKPCNRGDRIVNLCDTVTGEFTTSGKGRWVDRCHDCDGCTFSLLVDSEKMDDGLTRLKQQLWNISLDSGSHSMLNNLEANTFDAKLQVGSHSSAVRHLGPKLEQQEADVNLVGDDLSQLIDESLQSESDLAKVLQNVNGTKVDYLLPEAESLLTMIQDLMKWLFELRPGGSITLSERVRMMEEAQHIVQEMRERGCSAQRDSAGREQEEAHRALDNITVHALSQSADSSLREMAELLSSAADGVNRTQSLNRKSRVTLQHLQMKRERSALLPVSETTKDLLENITDIFLMLEEIKKQFENHAAQLDGARGELRKKSNDIFQTKARVDVVNKAMEHAEQFNRAAAEFQQVLHNANYSNELLSVRSKEAHNRVINAIEKAETAANQSREAADQTLKHVTEGGLVDGAEGLKENSTRLQTEAPHIQSDHKMLSHAVNGHKGRVKMQKGKSASLRMGISTVTGDLQTIRGDDTKVLIESAKTAASASNHTVRDLTERLRNISQEVEGMTLTSVGANMGNMLSDVENTLKKFKTAFPVLTTNLQQVEALKRKAPPSANMTESIQRIKDVIEETRNFVNRLSIATTFNGKGHVELRPPRNLEDVKAFTAVDLLLNRHRNNPYEADRRRKQRRDKHRDVDLFVFYLGNKNASGDYIGMAIRDGVLVCVYKLGGVVHEVETSQITTTASVNASDFDRVTFHRVYQDAEVNIIKNFTSQRPTRLAPHRNLPNTMSGVLDLDPDTVVFYVGGYPDDFVPPLELRYSGYRGAMKLSYINDRPVCLFNYKHAVNMDAKQPHLTIPEVSEVSDYYDGTGYRMAFVKGPAKKKKRFFKFHTNSRETDALLFYIGNEESFFCVFVERGFLVLRGQQAGRELRARSAERVSLSDKLFTVTAAERFVVYYGRQQISTDHVHTNYMSYYVGGLPAQLRQRHSITAPPLRGCVGHLTADGEVAEYNRTMGVSNGCPVSLLGVRAATLFSALSIDSLFVRDEQPVRVSLGFRTTDTHGALLRSSSQRSSSALDLQLSLDDGYVVFDSNNHKLKSQEGYSDGKWHYLTAVQRPTGLQLSIDNVNVTQGRSHHVRPVNEHSRSKTFIGCIANLHTRRPERSFIPADLSSFSLNGDVVLGLCGLHISPHTELSPAPVLEKHQRHEPPSGSRCARRHAHRAEHRLYDEHSWLSYTLPQQDLNYRPHFSLDVKTKSSRGLILHVAGRGVVPLLALYMANGKVKMSLGQNRIIQHKRKSNDGNWHRVKLSVERSTFHLLVDGVRVTDGHLPNNEGSSLELHNPVYLGSDLKSTAMKGHNIPMNSVIGCIRDFKINEEAVGEPGANHKTSPCLDGAAEMGTYFGGGHLILDNHFTVGPHFVLSFELRPQYLTGLLFHAQSEKASLNVFLMENEVGVKVHDGTGAVSVSVTPRESLCDGKFHVVTVSKQHDVVRLVVDSVSEEKAFPITSTSHSKTLLGSLSVGGTTKYSRVPVSSPFVGCLRNVKIDGKPLAFLTESRVVDPVRINRCPNDE</sequence>
<dbReference type="CDD" id="cd02248">
    <property type="entry name" value="Peptidase_C1A"/>
    <property type="match status" value="1"/>
</dbReference>
<dbReference type="SUPFAM" id="SSF57196">
    <property type="entry name" value="EGF/Laminin"/>
    <property type="match status" value="2"/>
</dbReference>
<feature type="domain" description="Laminin G" evidence="17">
    <location>
        <begin position="1520"/>
        <end position="1678"/>
    </location>
</feature>
<dbReference type="Pfam" id="PF00053">
    <property type="entry name" value="EGF_laminin"/>
    <property type="match status" value="1"/>
</dbReference>
<keyword evidence="11" id="KW-0865">Zymogen</keyword>
<dbReference type="GO" id="GO:0007155">
    <property type="term" value="P:cell adhesion"/>
    <property type="evidence" value="ECO:0007669"/>
    <property type="project" value="InterPro"/>
</dbReference>
<evidence type="ECO:0000256" key="10">
    <source>
        <dbReference type="ARBA" id="ARBA00022869"/>
    </source>
</evidence>
<evidence type="ECO:0000256" key="5">
    <source>
        <dbReference type="ARBA" id="ARBA00022670"/>
    </source>
</evidence>
<comment type="similarity">
    <text evidence="2">Belongs to the peptidase C1 family.</text>
</comment>
<dbReference type="GO" id="GO:0008234">
    <property type="term" value="F:cysteine-type peptidase activity"/>
    <property type="evidence" value="ECO:0007669"/>
    <property type="project" value="UniProtKB-KW"/>
</dbReference>
<dbReference type="Gene3D" id="2.60.120.200">
    <property type="match status" value="5"/>
</dbReference>
<evidence type="ECO:0000256" key="3">
    <source>
        <dbReference type="ARBA" id="ARBA00022525"/>
    </source>
</evidence>
<dbReference type="PANTHER" id="PTHR12411">
    <property type="entry name" value="CYSTEINE PROTEASE FAMILY C1-RELATED"/>
    <property type="match status" value="1"/>
</dbReference>
<comment type="subcellular location">
    <subcellularLocation>
        <location evidence="1">Secreted</location>
        <location evidence="1">Extracellular space</location>
        <location evidence="1">Extracellular matrix</location>
        <location evidence="1">Basement membrane</location>
    </subcellularLocation>
</comment>
<dbReference type="InterPro" id="IPR013320">
    <property type="entry name" value="ConA-like_dom_sf"/>
</dbReference>
<keyword evidence="6 16" id="KW-0732">Signal</keyword>
<evidence type="ECO:0000256" key="15">
    <source>
        <dbReference type="PROSITE-ProRule" id="PRU00460"/>
    </source>
</evidence>
<reference evidence="19 20" key="1">
    <citation type="submission" date="2017-12" db="EMBL/GenBank/DDBJ databases">
        <title>Integrating genomic resources of turbot (Scophthalmus maximus) in depth evaluation of genetic and physical mapping variation across individuals.</title>
        <authorList>
            <person name="Martinez P."/>
        </authorList>
    </citation>
    <scope>NUCLEOTIDE SEQUENCE [LARGE SCALE GENOMIC DNA]</scope>
</reference>
<keyword evidence="4" id="KW-0272">Extracellular matrix</keyword>
<gene>
    <name evidence="19" type="ORF">SMAX5B_017671</name>
</gene>
<dbReference type="PROSITE" id="PS00139">
    <property type="entry name" value="THIOL_PROTEASE_CYS"/>
    <property type="match status" value="1"/>
</dbReference>
<evidence type="ECO:0000256" key="14">
    <source>
        <dbReference type="ARBA" id="ARBA00023292"/>
    </source>
</evidence>
<dbReference type="STRING" id="52904.ENSSMAP00000025757"/>
<dbReference type="GO" id="GO:0006508">
    <property type="term" value="P:proteolysis"/>
    <property type="evidence" value="ECO:0007669"/>
    <property type="project" value="UniProtKB-KW"/>
</dbReference>
<evidence type="ECO:0000256" key="12">
    <source>
        <dbReference type="ARBA" id="ARBA00023157"/>
    </source>
</evidence>
<dbReference type="Pfam" id="PF00112">
    <property type="entry name" value="Peptidase_C1"/>
    <property type="match status" value="2"/>
</dbReference>
<evidence type="ECO:0000313" key="19">
    <source>
        <dbReference type="EMBL" id="AWP11248.1"/>
    </source>
</evidence>
<keyword evidence="14 15" id="KW-0424">Laminin EGF-like domain</keyword>
<dbReference type="InterPro" id="IPR000668">
    <property type="entry name" value="Peptidase_C1A_C"/>
</dbReference>
<evidence type="ECO:0000256" key="6">
    <source>
        <dbReference type="ARBA" id="ARBA00022729"/>
    </source>
</evidence>
<keyword evidence="3" id="KW-0964">Secreted</keyword>
<keyword evidence="20" id="KW-1185">Reference proteome</keyword>
<dbReference type="Pfam" id="PF02210">
    <property type="entry name" value="Laminin_G_2"/>
    <property type="match status" value="3"/>
</dbReference>
<feature type="domain" description="Laminin EGF-like" evidence="18">
    <location>
        <begin position="461"/>
        <end position="507"/>
    </location>
</feature>
<dbReference type="InterPro" id="IPR038765">
    <property type="entry name" value="Papain-like_cys_pep_sf"/>
</dbReference>
<dbReference type="SUPFAM" id="SSF54001">
    <property type="entry name" value="Cysteine proteinases"/>
    <property type="match status" value="1"/>
</dbReference>
<dbReference type="SMART" id="SM00180">
    <property type="entry name" value="EGF_Lam"/>
    <property type="match status" value="2"/>
</dbReference>
<dbReference type="FunFam" id="2.10.25.10:FF:000188">
    <property type="entry name" value="Laminin subunit gamma 2"/>
    <property type="match status" value="1"/>
</dbReference>
<keyword evidence="8" id="KW-0378">Hydrolase</keyword>
<dbReference type="SMART" id="SM00282">
    <property type="entry name" value="LamG"/>
    <property type="match status" value="5"/>
</dbReference>
<name>A0A2U9C485_SCOMX</name>
<dbReference type="GO" id="GO:0005604">
    <property type="term" value="C:basement membrane"/>
    <property type="evidence" value="ECO:0007669"/>
    <property type="project" value="UniProtKB-SubCell"/>
</dbReference>
<keyword evidence="9" id="KW-0788">Thiol protease</keyword>
<dbReference type="SUPFAM" id="SSF49899">
    <property type="entry name" value="Concanavalin A-like lectins/glucanases"/>
    <property type="match status" value="5"/>
</dbReference>
<dbReference type="EMBL" id="CP026254">
    <property type="protein sequence ID" value="AWP11248.1"/>
    <property type="molecule type" value="Genomic_DNA"/>
</dbReference>
<dbReference type="InterPro" id="IPR013201">
    <property type="entry name" value="Prot_inhib_I29"/>
</dbReference>
<keyword evidence="7" id="KW-0677">Repeat</keyword>
<evidence type="ECO:0000256" key="2">
    <source>
        <dbReference type="ARBA" id="ARBA00008455"/>
    </source>
</evidence>